<evidence type="ECO:0000313" key="1">
    <source>
        <dbReference type="EMBL" id="TQM64899.1"/>
    </source>
</evidence>
<proteinExistence type="predicted"/>
<dbReference type="RefSeq" id="WP_141842475.1">
    <property type="nucleotide sequence ID" value="NZ_VFPM01000001.1"/>
</dbReference>
<name>A0A543I2S7_9MICO</name>
<gene>
    <name evidence="1" type="ORF">FBY41_1281</name>
</gene>
<dbReference type="AlphaFoldDB" id="A0A543I2S7"/>
<organism evidence="1 2">
    <name type="scientific">Humibacillus xanthopallidus</name>
    <dbReference type="NCBI Taxonomy" id="412689"/>
    <lineage>
        <taxon>Bacteria</taxon>
        <taxon>Bacillati</taxon>
        <taxon>Actinomycetota</taxon>
        <taxon>Actinomycetes</taxon>
        <taxon>Micrococcales</taxon>
        <taxon>Intrasporangiaceae</taxon>
        <taxon>Humibacillus</taxon>
    </lineage>
</organism>
<evidence type="ECO:0000313" key="2">
    <source>
        <dbReference type="Proteomes" id="UP000316747"/>
    </source>
</evidence>
<sequence>MDTPAAFAGFPPSALAFYAGLEADNSREHWQEHRSTYENDVREPMLALLDALEDEFGEGRLFRPNRDIRFSADKSPYKTHQGALVGVGTSLGYYVQLSADGLRAGGGFRITGPGPTARFRAAVGAPSTGLELERLLTALRGKGFEILGEAVKTAPRGYAADHPRIETLRHKELMVVRDFGTPPWLHTRRALTRVRDTWRDARPLVEWLGAHVGTSEAPPATLSR</sequence>
<dbReference type="NCBIfam" id="TIGR02453">
    <property type="entry name" value="TIGR02453 family protein"/>
    <property type="match status" value="1"/>
</dbReference>
<reference evidence="1 2" key="1">
    <citation type="submission" date="2019-06" db="EMBL/GenBank/DDBJ databases">
        <title>Genome sequencing of plant associated microbes to promote plant fitness in Sorghum bicolor and Oryza sativa.</title>
        <authorList>
            <person name="Coleman-Derr D."/>
        </authorList>
    </citation>
    <scope>NUCLEOTIDE SEQUENCE [LARGE SCALE GENOMIC DNA]</scope>
    <source>
        <strain evidence="1 2">KV-663</strain>
    </source>
</reference>
<keyword evidence="2" id="KW-1185">Reference proteome</keyword>
<dbReference type="InterPro" id="IPR012808">
    <property type="entry name" value="CHP02453"/>
</dbReference>
<dbReference type="OrthoDB" id="9794241at2"/>
<dbReference type="PANTHER" id="PTHR36452">
    <property type="entry name" value="CHROMOSOME 12, WHOLE GENOME SHOTGUN SEQUENCE"/>
    <property type="match status" value="1"/>
</dbReference>
<dbReference type="InterPro" id="IPR015996">
    <property type="entry name" value="UCP028451"/>
</dbReference>
<dbReference type="EMBL" id="VFPM01000001">
    <property type="protein sequence ID" value="TQM64899.1"/>
    <property type="molecule type" value="Genomic_DNA"/>
</dbReference>
<comment type="caution">
    <text evidence="1">The sequence shown here is derived from an EMBL/GenBank/DDBJ whole genome shotgun (WGS) entry which is preliminary data.</text>
</comment>
<dbReference type="Pfam" id="PF09365">
    <property type="entry name" value="DUF2461"/>
    <property type="match status" value="1"/>
</dbReference>
<accession>A0A543I2S7</accession>
<dbReference type="Proteomes" id="UP000316747">
    <property type="component" value="Unassembled WGS sequence"/>
</dbReference>
<protein>
    <submittedName>
        <fullName evidence="1">Uncharacterized protein (TIGR02453 family)</fullName>
    </submittedName>
</protein>
<dbReference type="PANTHER" id="PTHR36452:SF1">
    <property type="entry name" value="DUF2461 DOMAIN-CONTAINING PROTEIN"/>
    <property type="match status" value="1"/>
</dbReference>
<dbReference type="PIRSF" id="PIRSF028451">
    <property type="entry name" value="UCP028451"/>
    <property type="match status" value="1"/>
</dbReference>